<dbReference type="PROSITE" id="PS50184">
    <property type="entry name" value="VWFC_2"/>
    <property type="match status" value="1"/>
</dbReference>
<accession>A0A834C314</accession>
<dbReference type="Pfam" id="PF23334">
    <property type="entry name" value="VWC2L_2nd"/>
    <property type="match status" value="1"/>
</dbReference>
<sequence length="191" mass="21522">MAEDLIPGSRLGPTLTCLLATQFKLVRNGDRLQNQGQFNALSYHFRGRRSAEHSYRGEKPSNSIQGKSSVEDARLSLKNVTVTSKKSTESSVGDFQDFVSDMQKTITSLRKQIKRLESRLSRTDCTDKEGHERRDGERWKDDSCSTCECREAQVTCFVESCPPVTCKKPIKVKGACCPICIQEAKRKIELQ</sequence>
<comment type="caution">
    <text evidence="4">The sequence shown here is derived from an EMBL/GenBank/DDBJ whole genome shotgun (WGS) entry which is preliminary data.</text>
</comment>
<dbReference type="InterPro" id="IPR037120">
    <property type="entry name" value="Haem_peroxidase_sf_animal"/>
</dbReference>
<dbReference type="GO" id="GO:0020037">
    <property type="term" value="F:heme binding"/>
    <property type="evidence" value="ECO:0007669"/>
    <property type="project" value="InterPro"/>
</dbReference>
<dbReference type="SMART" id="SM00214">
    <property type="entry name" value="VWC"/>
    <property type="match status" value="1"/>
</dbReference>
<reference evidence="4" key="1">
    <citation type="journal article" name="BMC Genomics">
        <title>Long-read sequencing and de novo genome assembly of marine medaka (Oryzias melastigma).</title>
        <authorList>
            <person name="Liang P."/>
            <person name="Saqib H.S.A."/>
            <person name="Ni X."/>
            <person name="Shen Y."/>
        </authorList>
    </citation>
    <scope>NUCLEOTIDE SEQUENCE</scope>
    <source>
        <strain evidence="4">Bigg-433</strain>
    </source>
</reference>
<dbReference type="InterPro" id="IPR010255">
    <property type="entry name" value="Haem_peroxidase_sf"/>
</dbReference>
<dbReference type="EMBL" id="WKFB01000613">
    <property type="protein sequence ID" value="KAF6719445.1"/>
    <property type="molecule type" value="Genomic_DNA"/>
</dbReference>
<organism evidence="4 5">
    <name type="scientific">Oryzias melastigma</name>
    <name type="common">Marine medaka</name>
    <dbReference type="NCBI Taxonomy" id="30732"/>
    <lineage>
        <taxon>Eukaryota</taxon>
        <taxon>Metazoa</taxon>
        <taxon>Chordata</taxon>
        <taxon>Craniata</taxon>
        <taxon>Vertebrata</taxon>
        <taxon>Euteleostomi</taxon>
        <taxon>Actinopterygii</taxon>
        <taxon>Neopterygii</taxon>
        <taxon>Teleostei</taxon>
        <taxon>Neoteleostei</taxon>
        <taxon>Acanthomorphata</taxon>
        <taxon>Ovalentaria</taxon>
        <taxon>Atherinomorphae</taxon>
        <taxon>Beloniformes</taxon>
        <taxon>Adrianichthyidae</taxon>
        <taxon>Oryziinae</taxon>
        <taxon>Oryzias</taxon>
    </lineage>
</organism>
<evidence type="ECO:0000259" key="3">
    <source>
        <dbReference type="PROSITE" id="PS50184"/>
    </source>
</evidence>
<feature type="coiled-coil region" evidence="2">
    <location>
        <begin position="99"/>
        <end position="126"/>
    </location>
</feature>
<dbReference type="PANTHER" id="PTHR46439">
    <property type="entry name" value="CYSTEINE-RICH MOTOR NEURON 1 PROTEIN"/>
    <property type="match status" value="1"/>
</dbReference>
<dbReference type="Proteomes" id="UP000646548">
    <property type="component" value="Unassembled WGS sequence"/>
</dbReference>
<proteinExistence type="predicted"/>
<dbReference type="GO" id="GO:0004601">
    <property type="term" value="F:peroxidase activity"/>
    <property type="evidence" value="ECO:0007669"/>
    <property type="project" value="InterPro"/>
</dbReference>
<dbReference type="Gene3D" id="1.10.640.10">
    <property type="entry name" value="Haem peroxidase domain superfamily, animal type"/>
    <property type="match status" value="1"/>
</dbReference>
<feature type="domain" description="VWFC" evidence="3">
    <location>
        <begin position="123"/>
        <end position="181"/>
    </location>
</feature>
<evidence type="ECO:0000313" key="5">
    <source>
        <dbReference type="Proteomes" id="UP000646548"/>
    </source>
</evidence>
<dbReference type="InterPro" id="IPR052624">
    <property type="entry name" value="CRIM1"/>
</dbReference>
<evidence type="ECO:0000256" key="2">
    <source>
        <dbReference type="SAM" id="Coils"/>
    </source>
</evidence>
<keyword evidence="2" id="KW-0175">Coiled coil</keyword>
<name>A0A834C314_ORYME</name>
<evidence type="ECO:0000256" key="1">
    <source>
        <dbReference type="ARBA" id="ARBA00023319"/>
    </source>
</evidence>
<dbReference type="InterPro" id="IPR019791">
    <property type="entry name" value="Haem_peroxidase_animal"/>
</dbReference>
<dbReference type="AlphaFoldDB" id="A0A834C314"/>
<dbReference type="PROSITE" id="PS01208">
    <property type="entry name" value="VWFC_1"/>
    <property type="match status" value="1"/>
</dbReference>
<dbReference type="SUPFAM" id="SSF48113">
    <property type="entry name" value="Heme-dependent peroxidases"/>
    <property type="match status" value="1"/>
</dbReference>
<dbReference type="Gene3D" id="6.20.200.20">
    <property type="match status" value="1"/>
</dbReference>
<gene>
    <name evidence="4" type="ORF">FQA47_024016</name>
</gene>
<protein>
    <submittedName>
        <fullName evidence="4">Peroxidasin-like</fullName>
    </submittedName>
</protein>
<dbReference type="InterPro" id="IPR001007">
    <property type="entry name" value="VWF_dom"/>
</dbReference>
<dbReference type="GO" id="GO:0006979">
    <property type="term" value="P:response to oxidative stress"/>
    <property type="evidence" value="ECO:0007669"/>
    <property type="project" value="InterPro"/>
</dbReference>
<dbReference type="SUPFAM" id="SSF57603">
    <property type="entry name" value="FnI-like domain"/>
    <property type="match status" value="1"/>
</dbReference>
<dbReference type="PROSITE" id="PS50292">
    <property type="entry name" value="PEROXIDASE_3"/>
    <property type="match status" value="1"/>
</dbReference>
<keyword evidence="1" id="KW-0393">Immunoglobulin domain</keyword>
<evidence type="ECO:0000313" key="4">
    <source>
        <dbReference type="EMBL" id="KAF6719445.1"/>
    </source>
</evidence>